<evidence type="ECO:0000256" key="7">
    <source>
        <dbReference type="HAMAP-Rule" id="MF_01428"/>
    </source>
</evidence>
<evidence type="ECO:0000256" key="3">
    <source>
        <dbReference type="ARBA" id="ARBA00022741"/>
    </source>
</evidence>
<dbReference type="Pfam" id="PF00749">
    <property type="entry name" value="tRNA-synt_1c"/>
    <property type="match status" value="1"/>
</dbReference>
<dbReference type="PANTHER" id="PTHR43311:SF1">
    <property type="entry name" value="GLUTAMYL-Q TRNA(ASP) SYNTHETASE"/>
    <property type="match status" value="1"/>
</dbReference>
<comment type="function">
    <text evidence="7">Catalyzes the tRNA-independent activation of glutamate in presence of ATP and the subsequent transfer of glutamate onto a tRNA(Asp). Glutamate is transferred on the 2-amino-5-(4,5-dihydroxy-2-cyclopenten-1-yl) moiety of the queuosine in the wobble position of the QUC anticodon.</text>
</comment>
<feature type="binding site" evidence="7">
    <location>
        <position position="179"/>
    </location>
    <ligand>
        <name>L-glutamate</name>
        <dbReference type="ChEBI" id="CHEBI:29985"/>
    </ligand>
</feature>
<evidence type="ECO:0000256" key="8">
    <source>
        <dbReference type="RuleBase" id="RU363037"/>
    </source>
</evidence>
<sequence length="314" mass="34979">MSTTAVTAPVRNYRGRFAPSPSGPLHFGSLVAAVGSYLDAKSNQGTWLVRIENIDTTRVVDGAAKDILNTLEAYGLYWDEDVVYQTQRHDLYAHTINKLNNQQLIYACHCSRKEIKALGGIYQGHCRHLKHSQNSSALRLIQQHATCQYHDLIQGEVNVAHDLAHEDYLIKRSDGLFAYQLVVVADDIAQGITHVVRGADLLEPTARQLSLFKQLNSAAPQYAHLPLAVTKPGFKLSKQNYAPAIVKNNPKPALLSAFEFLGLAPQPELVELRIDKMLSWAVDNYSLQNVPKVTQIQISQNPHCHTTAFTHLNK</sequence>
<evidence type="ECO:0000313" key="11">
    <source>
        <dbReference type="Proteomes" id="UP000570493"/>
    </source>
</evidence>
<keyword evidence="6 7" id="KW-0030">Aminoacyl-tRNA synthetase</keyword>
<feature type="binding site" evidence="7">
    <location>
        <position position="108"/>
    </location>
    <ligand>
        <name>Zn(2+)</name>
        <dbReference type="ChEBI" id="CHEBI:29105"/>
    </ligand>
</feature>
<dbReference type="InterPro" id="IPR014729">
    <property type="entry name" value="Rossmann-like_a/b/a_fold"/>
</dbReference>
<dbReference type="Gene3D" id="3.40.50.620">
    <property type="entry name" value="HUPs"/>
    <property type="match status" value="1"/>
</dbReference>
<proteinExistence type="inferred from homology"/>
<dbReference type="GO" id="GO:0004818">
    <property type="term" value="F:glutamate-tRNA ligase activity"/>
    <property type="evidence" value="ECO:0007669"/>
    <property type="project" value="TreeGrafter"/>
</dbReference>
<protein>
    <recommendedName>
        <fullName evidence="7">Glutamyl-Q tRNA(Asp) synthetase</fullName>
        <shortName evidence="7">Glu-Q-RSs</shortName>
        <ecNumber evidence="7">6.1.1.-</ecNumber>
    </recommendedName>
</protein>
<keyword evidence="4 7" id="KW-0862">Zinc</keyword>
<feature type="binding site" evidence="7">
    <location>
        <position position="238"/>
    </location>
    <ligand>
        <name>ATP</name>
        <dbReference type="ChEBI" id="CHEBI:30616"/>
    </ligand>
</feature>
<keyword evidence="8" id="KW-0648">Protein biosynthesis</keyword>
<keyword evidence="5 7" id="KW-0067">ATP-binding</keyword>
<evidence type="ECO:0000259" key="9">
    <source>
        <dbReference type="Pfam" id="PF00749"/>
    </source>
</evidence>
<feature type="binding site" evidence="7">
    <location>
        <position position="122"/>
    </location>
    <ligand>
        <name>Zn(2+)</name>
        <dbReference type="ChEBI" id="CHEBI:29105"/>
    </ligand>
</feature>
<evidence type="ECO:0000313" key="10">
    <source>
        <dbReference type="EMBL" id="NMM40087.1"/>
    </source>
</evidence>
<dbReference type="NCBIfam" id="NF004314">
    <property type="entry name" value="PRK05710.1-3"/>
    <property type="match status" value="1"/>
</dbReference>
<dbReference type="GO" id="GO:0005524">
    <property type="term" value="F:ATP binding"/>
    <property type="evidence" value="ECO:0007669"/>
    <property type="project" value="UniProtKB-KW"/>
</dbReference>
<dbReference type="GO" id="GO:0005829">
    <property type="term" value="C:cytosol"/>
    <property type="evidence" value="ECO:0007669"/>
    <property type="project" value="TreeGrafter"/>
</dbReference>
<comment type="caution">
    <text evidence="10">The sequence shown here is derived from an EMBL/GenBank/DDBJ whole genome shotgun (WGS) entry which is preliminary data.</text>
</comment>
<dbReference type="SUPFAM" id="SSF52374">
    <property type="entry name" value="Nucleotidylyl transferase"/>
    <property type="match status" value="1"/>
</dbReference>
<evidence type="ECO:0000256" key="5">
    <source>
        <dbReference type="ARBA" id="ARBA00022840"/>
    </source>
</evidence>
<dbReference type="FunFam" id="3.40.50.620:FF:000093">
    <property type="entry name" value="Glutamyl-Q tRNA(Asp) synthetase"/>
    <property type="match status" value="1"/>
</dbReference>
<evidence type="ECO:0000256" key="6">
    <source>
        <dbReference type="ARBA" id="ARBA00023146"/>
    </source>
</evidence>
<comment type="similarity">
    <text evidence="7">Belongs to the class-I aminoacyl-tRNA synthetase family. GluQ subfamily.</text>
</comment>
<dbReference type="NCBIfam" id="TIGR03838">
    <property type="entry name" value="queuosine_YadB"/>
    <property type="match status" value="1"/>
</dbReference>
<dbReference type="PANTHER" id="PTHR43311">
    <property type="entry name" value="GLUTAMATE--TRNA LIGASE"/>
    <property type="match status" value="1"/>
</dbReference>
<dbReference type="GO" id="GO:0006424">
    <property type="term" value="P:glutamyl-tRNA aminoacylation"/>
    <property type="evidence" value="ECO:0007669"/>
    <property type="project" value="InterPro"/>
</dbReference>
<keyword evidence="1 7" id="KW-0436">Ligase</keyword>
<dbReference type="HAMAP" id="MF_01428">
    <property type="entry name" value="Glu_Q_tRNA_synth"/>
    <property type="match status" value="1"/>
</dbReference>
<dbReference type="AlphaFoldDB" id="A0A7Y0HBQ5"/>
<feature type="binding site" evidence="7">
    <location>
        <position position="197"/>
    </location>
    <ligand>
        <name>L-glutamate</name>
        <dbReference type="ChEBI" id="CHEBI:29985"/>
    </ligand>
</feature>
<feature type="binding site" evidence="7">
    <location>
        <position position="126"/>
    </location>
    <ligand>
        <name>Zn(2+)</name>
        <dbReference type="ChEBI" id="CHEBI:29105"/>
    </ligand>
</feature>
<dbReference type="EMBL" id="JABBMT010000004">
    <property type="protein sequence ID" value="NMM40087.1"/>
    <property type="molecule type" value="Genomic_DNA"/>
</dbReference>
<dbReference type="PRINTS" id="PR00987">
    <property type="entry name" value="TRNASYNTHGLU"/>
</dbReference>
<feature type="short sequence motif" description="'HIGH' region" evidence="7">
    <location>
        <begin position="19"/>
        <end position="29"/>
    </location>
</feature>
<dbReference type="Gene3D" id="3.90.800.10">
    <property type="entry name" value="Glutamyl-tRNA Synthetase, Domain 3"/>
    <property type="match status" value="1"/>
</dbReference>
<comment type="cofactor">
    <cofactor evidence="7">
        <name>Zn(2+)</name>
        <dbReference type="ChEBI" id="CHEBI:29105"/>
    </cofactor>
    <text evidence="7">Binds 1 zinc ion per subunit.</text>
</comment>
<feature type="short sequence motif" description="'KMSKS' region" evidence="7">
    <location>
        <begin position="235"/>
        <end position="239"/>
    </location>
</feature>
<feature type="domain" description="Glutamyl/glutaminyl-tRNA synthetase class Ib catalytic" evidence="9">
    <location>
        <begin position="14"/>
        <end position="242"/>
    </location>
</feature>
<keyword evidence="2 7" id="KW-0479">Metal-binding</keyword>
<name>A0A7Y0HBQ5_9GAMM</name>
<dbReference type="InterPro" id="IPR000924">
    <property type="entry name" value="Glu/Gln-tRNA-synth"/>
</dbReference>
<dbReference type="GO" id="GO:0008270">
    <property type="term" value="F:zinc ion binding"/>
    <property type="evidence" value="ECO:0007669"/>
    <property type="project" value="UniProtKB-UniRule"/>
</dbReference>
<feature type="binding site" evidence="7">
    <location>
        <begin position="16"/>
        <end position="20"/>
    </location>
    <ligand>
        <name>L-glutamate</name>
        <dbReference type="ChEBI" id="CHEBI:29985"/>
    </ligand>
</feature>
<gene>
    <name evidence="7" type="primary">gluQ</name>
    <name evidence="10" type="ORF">HHO47_04320</name>
</gene>
<keyword evidence="11" id="KW-1185">Reference proteome</keyword>
<dbReference type="Proteomes" id="UP000570493">
    <property type="component" value="Unassembled WGS sequence"/>
</dbReference>
<dbReference type="EC" id="6.1.1.-" evidence="7"/>
<dbReference type="InterPro" id="IPR022380">
    <property type="entry name" value="Glu-Q_tRNA(Asp)_Synthase"/>
</dbReference>
<dbReference type="GO" id="GO:0006400">
    <property type="term" value="P:tRNA modification"/>
    <property type="evidence" value="ECO:0007669"/>
    <property type="project" value="InterPro"/>
</dbReference>
<feature type="binding site" evidence="7">
    <location>
        <position position="110"/>
    </location>
    <ligand>
        <name>Zn(2+)</name>
        <dbReference type="ChEBI" id="CHEBI:29105"/>
    </ligand>
</feature>
<evidence type="ECO:0000256" key="2">
    <source>
        <dbReference type="ARBA" id="ARBA00022723"/>
    </source>
</evidence>
<evidence type="ECO:0000256" key="1">
    <source>
        <dbReference type="ARBA" id="ARBA00022598"/>
    </source>
</evidence>
<dbReference type="InterPro" id="IPR020058">
    <property type="entry name" value="Glu/Gln-tRNA-synth_Ib_cat-dom"/>
</dbReference>
<dbReference type="RefSeq" id="WP_169019172.1">
    <property type="nucleotide sequence ID" value="NZ_JABBMT010000004.1"/>
</dbReference>
<organism evidence="10 11">
    <name type="scientific">Pseudoalteromonas arctica</name>
    <dbReference type="NCBI Taxonomy" id="394751"/>
    <lineage>
        <taxon>Bacteria</taxon>
        <taxon>Pseudomonadati</taxon>
        <taxon>Pseudomonadota</taxon>
        <taxon>Gammaproteobacteria</taxon>
        <taxon>Alteromonadales</taxon>
        <taxon>Pseudoalteromonadaceae</taxon>
        <taxon>Pseudoalteromonas</taxon>
    </lineage>
</organism>
<dbReference type="InterPro" id="IPR049940">
    <property type="entry name" value="GluQ/Sye"/>
</dbReference>
<accession>A0A7Y0HBQ5</accession>
<evidence type="ECO:0000256" key="4">
    <source>
        <dbReference type="ARBA" id="ARBA00022833"/>
    </source>
</evidence>
<reference evidence="10" key="1">
    <citation type="submission" date="2020-04" db="EMBL/GenBank/DDBJ databases">
        <title>Genome Sequencing for Pseudoaltermonas arctica.</title>
        <authorList>
            <person name="Elkins N.S."/>
        </authorList>
    </citation>
    <scope>NUCLEOTIDE SEQUENCE [LARGE SCALE GENOMIC DNA]</scope>
    <source>
        <strain evidence="10">NEC-BIFX-2020_0012</strain>
    </source>
</reference>
<keyword evidence="3 7" id="KW-0547">Nucleotide-binding</keyword>
<feature type="binding site" evidence="7">
    <location>
        <position position="52"/>
    </location>
    <ligand>
        <name>L-glutamate</name>
        <dbReference type="ChEBI" id="CHEBI:29985"/>
    </ligand>
</feature>